<feature type="domain" description="Guanylate cyclase" evidence="2">
    <location>
        <begin position="339"/>
        <end position="471"/>
    </location>
</feature>
<evidence type="ECO:0000313" key="3">
    <source>
        <dbReference type="EMBL" id="AUW43896.1"/>
    </source>
</evidence>
<feature type="transmembrane region" description="Helical" evidence="1">
    <location>
        <begin position="157"/>
        <end position="177"/>
    </location>
</feature>
<feature type="transmembrane region" description="Helical" evidence="1">
    <location>
        <begin position="107"/>
        <end position="126"/>
    </location>
</feature>
<accession>A0A2K9Z6P1</accession>
<dbReference type="PROSITE" id="PS50125">
    <property type="entry name" value="GUANYLATE_CYCLASE_2"/>
    <property type="match status" value="1"/>
</dbReference>
<keyword evidence="1 3" id="KW-0812">Transmembrane</keyword>
<dbReference type="GO" id="GO:0035556">
    <property type="term" value="P:intracellular signal transduction"/>
    <property type="evidence" value="ECO:0007669"/>
    <property type="project" value="InterPro"/>
</dbReference>
<keyword evidence="1" id="KW-0472">Membrane</keyword>
<dbReference type="PANTHER" id="PTHR43081">
    <property type="entry name" value="ADENYLATE CYCLASE, TERMINAL-DIFFERENTIATION SPECIFIC-RELATED"/>
    <property type="match status" value="1"/>
</dbReference>
<evidence type="ECO:0000313" key="4">
    <source>
        <dbReference type="Proteomes" id="UP000238523"/>
    </source>
</evidence>
<dbReference type="GO" id="GO:0009190">
    <property type="term" value="P:cyclic nucleotide biosynthetic process"/>
    <property type="evidence" value="ECO:0007669"/>
    <property type="project" value="InterPro"/>
</dbReference>
<dbReference type="SUPFAM" id="SSF55073">
    <property type="entry name" value="Nucleotide cyclase"/>
    <property type="match status" value="1"/>
</dbReference>
<sequence length="529" mass="58765">MRALCRSYIRVVTIQKRGGRSPCTPTNVHYRMPALLYLNPELQRHTNDHLGAPVHMARFRNTLAALLRAGPLWRNDVNLTPQISEPTAQYIEDELSREELRGLTTIFWGRSSVLAILSLWALTLPFERSGGYLSALLAFGVLGALPRLLVKHGLRRKIILALFVLLDVSVLTFLLIVPPPFYVDDWTPQINLRLPNFLYVGIYIVSMALSYSPWLVLLSGFMAAVAWSIGFAWVATLPTSVLSSSRKTLDTGMSSEAVIASFLDRNTVSLTIWYNQVLSIFLVTVMLTVTVWRSRQLVRKQVAAERERSNLARYFSPNIVGALSNDLSDLDQSNTQHAAVLFADMVGFTAISEKSSPHEIMVLLRAFHSRLAKVTFQHGGTVDKYIGDSIMVHFGTPEPRDDDPVRALACAEAMIGEIENWNEERTAEGLEPIQIGIGLHYGEVVVGNTGHTRRLEYTVLGDTVNVASRLERLTRGTPSHVMVSNDLVSAVNSRGVDATDVMPGLYPDTSRRVRGRTAPIAVWCRAATT</sequence>
<dbReference type="GO" id="GO:0004016">
    <property type="term" value="F:adenylate cyclase activity"/>
    <property type="evidence" value="ECO:0007669"/>
    <property type="project" value="UniProtKB-ARBA"/>
</dbReference>
<feature type="transmembrane region" description="Helical" evidence="1">
    <location>
        <begin position="272"/>
        <end position="292"/>
    </location>
</feature>
<dbReference type="InterPro" id="IPR050697">
    <property type="entry name" value="Adenylyl/Guanylyl_Cyclase_3/4"/>
</dbReference>
<feature type="transmembrane region" description="Helical" evidence="1">
    <location>
        <begin position="197"/>
        <end position="217"/>
    </location>
</feature>
<evidence type="ECO:0000259" key="2">
    <source>
        <dbReference type="PROSITE" id="PS50125"/>
    </source>
</evidence>
<dbReference type="EMBL" id="CP025012">
    <property type="protein sequence ID" value="AUW43896.1"/>
    <property type="molecule type" value="Genomic_DNA"/>
</dbReference>
<organism evidence="3 4">
    <name type="scientific">Rhizobium leguminosarum</name>
    <dbReference type="NCBI Taxonomy" id="384"/>
    <lineage>
        <taxon>Bacteria</taxon>
        <taxon>Pseudomonadati</taxon>
        <taxon>Pseudomonadota</taxon>
        <taxon>Alphaproteobacteria</taxon>
        <taxon>Hyphomicrobiales</taxon>
        <taxon>Rhizobiaceae</taxon>
        <taxon>Rhizobium/Agrobacterium group</taxon>
        <taxon>Rhizobium</taxon>
    </lineage>
</organism>
<reference evidence="3 4" key="1">
    <citation type="submission" date="2017-11" db="EMBL/GenBank/DDBJ databases">
        <title>Complete genome of Rhizobium leguminosarum Norway, an ineffective micro-symbiont.</title>
        <authorList>
            <person name="Hoffrichter A."/>
            <person name="Liang J."/>
            <person name="Brachmann A."/>
            <person name="Marin M."/>
        </authorList>
    </citation>
    <scope>NUCLEOTIDE SEQUENCE [LARGE SCALE GENOMIC DNA]</scope>
    <source>
        <strain evidence="3 4">Norway</strain>
    </source>
</reference>
<dbReference type="CDD" id="cd07302">
    <property type="entry name" value="CHD"/>
    <property type="match status" value="1"/>
</dbReference>
<evidence type="ECO:0000256" key="1">
    <source>
        <dbReference type="SAM" id="Phobius"/>
    </source>
</evidence>
<dbReference type="InterPro" id="IPR001054">
    <property type="entry name" value="A/G_cyclase"/>
</dbReference>
<dbReference type="SMART" id="SM00044">
    <property type="entry name" value="CYCc"/>
    <property type="match status" value="1"/>
</dbReference>
<keyword evidence="1" id="KW-1133">Transmembrane helix</keyword>
<dbReference type="PANTHER" id="PTHR43081:SF1">
    <property type="entry name" value="ADENYLATE CYCLASE, TERMINAL-DIFFERENTIATION SPECIFIC"/>
    <property type="match status" value="1"/>
</dbReference>
<name>A0A2K9Z6P1_RHILE</name>
<dbReference type="Gene3D" id="3.30.70.1230">
    <property type="entry name" value="Nucleotide cyclase"/>
    <property type="match status" value="1"/>
</dbReference>
<feature type="transmembrane region" description="Helical" evidence="1">
    <location>
        <begin position="132"/>
        <end position="150"/>
    </location>
</feature>
<protein>
    <submittedName>
        <fullName evidence="3">Putative transmembrane adenylate cyclase</fullName>
    </submittedName>
</protein>
<dbReference type="InterPro" id="IPR029787">
    <property type="entry name" value="Nucleotide_cyclase"/>
</dbReference>
<feature type="transmembrane region" description="Helical" evidence="1">
    <location>
        <begin position="224"/>
        <end position="243"/>
    </location>
</feature>
<gene>
    <name evidence="3" type="ORF">CUJ84_Chr003561</name>
</gene>
<dbReference type="AlphaFoldDB" id="A0A2K9Z6P1"/>
<dbReference type="Proteomes" id="UP000238523">
    <property type="component" value="Chromosome"/>
</dbReference>
<dbReference type="Pfam" id="PF00211">
    <property type="entry name" value="Guanylate_cyc"/>
    <property type="match status" value="1"/>
</dbReference>
<proteinExistence type="predicted"/>